<dbReference type="InterPro" id="IPR036291">
    <property type="entry name" value="NAD(P)-bd_dom_sf"/>
</dbReference>
<evidence type="ECO:0000256" key="1">
    <source>
        <dbReference type="ARBA" id="ARBA00006484"/>
    </source>
</evidence>
<dbReference type="Gene3D" id="3.40.50.720">
    <property type="entry name" value="NAD(P)-binding Rossmann-like Domain"/>
    <property type="match status" value="1"/>
</dbReference>
<dbReference type="EMBL" id="JAUSUT010000001">
    <property type="protein sequence ID" value="MDQ0381492.1"/>
    <property type="molecule type" value="Genomic_DNA"/>
</dbReference>
<name>A0ABU0F1Q1_9PSEU</name>
<proteinExistence type="inferred from homology"/>
<comment type="similarity">
    <text evidence="1">Belongs to the short-chain dehydrogenases/reductases (SDR) family.</text>
</comment>
<keyword evidence="5" id="KW-1185">Reference proteome</keyword>
<evidence type="ECO:0000313" key="5">
    <source>
        <dbReference type="Proteomes" id="UP001229651"/>
    </source>
</evidence>
<evidence type="ECO:0000256" key="3">
    <source>
        <dbReference type="SAM" id="MobiDB-lite"/>
    </source>
</evidence>
<dbReference type="PANTHER" id="PTHR43639:SF1">
    <property type="entry name" value="SHORT-CHAIN DEHYDROGENASE_REDUCTASE FAMILY PROTEIN"/>
    <property type="match status" value="1"/>
</dbReference>
<protein>
    <submittedName>
        <fullName evidence="4">NAD(P)-dependent dehydrogenase (Short-subunit alcohol dehydrogenase family)</fullName>
    </submittedName>
</protein>
<gene>
    <name evidence="4" type="ORF">FB470_005486</name>
</gene>
<evidence type="ECO:0000256" key="2">
    <source>
        <dbReference type="ARBA" id="ARBA00023002"/>
    </source>
</evidence>
<dbReference type="Pfam" id="PF13561">
    <property type="entry name" value="adh_short_C2"/>
    <property type="match status" value="1"/>
</dbReference>
<dbReference type="PRINTS" id="PR00081">
    <property type="entry name" value="GDHRDH"/>
</dbReference>
<organism evidence="4 5">
    <name type="scientific">Amycolatopsis thermophila</name>
    <dbReference type="NCBI Taxonomy" id="206084"/>
    <lineage>
        <taxon>Bacteria</taxon>
        <taxon>Bacillati</taxon>
        <taxon>Actinomycetota</taxon>
        <taxon>Actinomycetes</taxon>
        <taxon>Pseudonocardiales</taxon>
        <taxon>Pseudonocardiaceae</taxon>
        <taxon>Amycolatopsis</taxon>
    </lineage>
</organism>
<reference evidence="4 5" key="1">
    <citation type="submission" date="2023-07" db="EMBL/GenBank/DDBJ databases">
        <title>Sequencing the genomes of 1000 actinobacteria strains.</title>
        <authorList>
            <person name="Klenk H.-P."/>
        </authorList>
    </citation>
    <scope>NUCLEOTIDE SEQUENCE [LARGE SCALE GENOMIC DNA]</scope>
    <source>
        <strain evidence="4 5">DSM 45805</strain>
    </source>
</reference>
<accession>A0ABU0F1Q1</accession>
<dbReference type="Proteomes" id="UP001229651">
    <property type="component" value="Unassembled WGS sequence"/>
</dbReference>
<dbReference type="InterPro" id="IPR002347">
    <property type="entry name" value="SDR_fam"/>
</dbReference>
<feature type="region of interest" description="Disordered" evidence="3">
    <location>
        <begin position="130"/>
        <end position="155"/>
    </location>
</feature>
<dbReference type="SUPFAM" id="SSF51735">
    <property type="entry name" value="NAD(P)-binding Rossmann-fold domains"/>
    <property type="match status" value="1"/>
</dbReference>
<comment type="caution">
    <text evidence="4">The sequence shown here is derived from an EMBL/GenBank/DDBJ whole genome shotgun (WGS) entry which is preliminary data.</text>
</comment>
<dbReference type="PANTHER" id="PTHR43639">
    <property type="entry name" value="OXIDOREDUCTASE, SHORT-CHAIN DEHYDROGENASE/REDUCTASE FAMILY (AFU_ORTHOLOGUE AFUA_5G02870)"/>
    <property type="match status" value="1"/>
</dbReference>
<keyword evidence="2" id="KW-0560">Oxidoreductase</keyword>
<sequence length="197" mass="20247">MPLAVVTGPGKLIGTAVTDHLESTGWTVATDPPHDREIAALVYDPGLLDGNRAGGSVDDFLGTVERLRPRLRSRAAGGSRIVVVGSRDGLGWPSRVQSAAAAAALVAAARSLALQLGPTGTTVNVIAALPPDTSPLRDTPPPAGTHLREPTELAPRPVTVEDIAATVAFFLHDRSGYLTGQVLYCCGGASLLSSLSV</sequence>
<evidence type="ECO:0000313" key="4">
    <source>
        <dbReference type="EMBL" id="MDQ0381492.1"/>
    </source>
</evidence>
<dbReference type="RefSeq" id="WP_306996188.1">
    <property type="nucleotide sequence ID" value="NZ_JAUSUT010000001.1"/>
</dbReference>